<comment type="caution">
    <text evidence="3">The sequence shown here is derived from an EMBL/GenBank/DDBJ whole genome shotgun (WGS) entry which is preliminary data.</text>
</comment>
<evidence type="ECO:0000313" key="6">
    <source>
        <dbReference type="Proteomes" id="UP000297918"/>
    </source>
</evidence>
<dbReference type="Gene3D" id="2.130.10.80">
    <property type="entry name" value="Galactose oxidase/kelch, beta-propeller"/>
    <property type="match status" value="2"/>
</dbReference>
<dbReference type="RefSeq" id="WP_135748517.1">
    <property type="nucleotide sequence ID" value="NZ_RQFL01000024.1"/>
</dbReference>
<dbReference type="Proteomes" id="UP000297918">
    <property type="component" value="Unassembled WGS sequence"/>
</dbReference>
<protein>
    <submittedName>
        <fullName evidence="3">Kelch-like protein</fullName>
    </submittedName>
</protein>
<dbReference type="Pfam" id="PF24681">
    <property type="entry name" value="Kelch_KLHDC2_KLHL20_DRC7"/>
    <property type="match status" value="1"/>
</dbReference>
<keyword evidence="6" id="KW-1185">Reference proteome</keyword>
<evidence type="ECO:0000313" key="5">
    <source>
        <dbReference type="Proteomes" id="UP000297394"/>
    </source>
</evidence>
<dbReference type="InterPro" id="IPR037293">
    <property type="entry name" value="Gal_Oxidase_central_sf"/>
</dbReference>
<dbReference type="SUPFAM" id="SSF117281">
    <property type="entry name" value="Kelch motif"/>
    <property type="match status" value="1"/>
</dbReference>
<dbReference type="OrthoDB" id="601499at2"/>
<evidence type="ECO:0000256" key="1">
    <source>
        <dbReference type="ARBA" id="ARBA00022441"/>
    </source>
</evidence>
<dbReference type="EMBL" id="RQFL01000024">
    <property type="protein sequence ID" value="TGK90637.1"/>
    <property type="molecule type" value="Genomic_DNA"/>
</dbReference>
<evidence type="ECO:0000313" key="3">
    <source>
        <dbReference type="EMBL" id="TGK84870.1"/>
    </source>
</evidence>
<dbReference type="PANTHER" id="PTHR45632:SF3">
    <property type="entry name" value="KELCH-LIKE PROTEIN 32"/>
    <property type="match status" value="1"/>
</dbReference>
<dbReference type="InterPro" id="IPR015915">
    <property type="entry name" value="Kelch-typ_b-propeller"/>
</dbReference>
<dbReference type="Gene3D" id="2.120.10.80">
    <property type="entry name" value="Kelch-type beta propeller"/>
    <property type="match status" value="1"/>
</dbReference>
<evidence type="ECO:0000313" key="4">
    <source>
        <dbReference type="EMBL" id="TGK90637.1"/>
    </source>
</evidence>
<reference evidence="4" key="1">
    <citation type="submission" date="2018-10" db="EMBL/GenBank/DDBJ databases">
        <authorList>
            <person name="Vincent A.T."/>
            <person name="Schiettekatte O."/>
            <person name="Bourhy P."/>
            <person name="Veyrier F.J."/>
            <person name="Picardeau M."/>
        </authorList>
    </citation>
    <scope>NUCLEOTIDE SEQUENCE</scope>
    <source>
        <strain evidence="4">201800281</strain>
    </source>
</reference>
<reference evidence="5 6" key="2">
    <citation type="journal article" date="2019" name="PLoS Negl. Trop. Dis.">
        <title>Revisiting the worldwide diversity of Leptospira species in the environment.</title>
        <authorList>
            <person name="Vincent A.T."/>
            <person name="Schiettekatte O."/>
            <person name="Bourhy P."/>
            <person name="Veyrier F.J."/>
            <person name="Picardeau M."/>
        </authorList>
    </citation>
    <scope>NUCLEOTIDE SEQUENCE [LARGE SCALE GENOMIC DNA]</scope>
    <source>
        <strain evidence="3 5">201800280</strain>
        <strain evidence="6">201800281</strain>
    </source>
</reference>
<keyword evidence="2" id="KW-0677">Repeat</keyword>
<accession>A0A4R9IL23</accession>
<gene>
    <name evidence="3" type="ORF">EHQ23_09260</name>
    <name evidence="4" type="ORF">EHQ26_10860</name>
</gene>
<dbReference type="SMART" id="SM00612">
    <property type="entry name" value="Kelch"/>
    <property type="match status" value="4"/>
</dbReference>
<evidence type="ECO:0000256" key="2">
    <source>
        <dbReference type="ARBA" id="ARBA00022737"/>
    </source>
</evidence>
<dbReference type="PANTHER" id="PTHR45632">
    <property type="entry name" value="LD33804P"/>
    <property type="match status" value="1"/>
</dbReference>
<dbReference type="AlphaFoldDB" id="A0A4R9IL23"/>
<dbReference type="EMBL" id="RQFM01000022">
    <property type="protein sequence ID" value="TGK84870.1"/>
    <property type="molecule type" value="Genomic_DNA"/>
</dbReference>
<dbReference type="Proteomes" id="UP000297394">
    <property type="component" value="Unassembled WGS sequence"/>
</dbReference>
<keyword evidence="1" id="KW-0880">Kelch repeat</keyword>
<dbReference type="InterPro" id="IPR006652">
    <property type="entry name" value="Kelch_1"/>
</dbReference>
<name>A0A4R9IL23_9LEPT</name>
<proteinExistence type="predicted"/>
<organism evidence="3 5">
    <name type="scientific">Leptospira bourretii</name>
    <dbReference type="NCBI Taxonomy" id="2484962"/>
    <lineage>
        <taxon>Bacteria</taxon>
        <taxon>Pseudomonadati</taxon>
        <taxon>Spirochaetota</taxon>
        <taxon>Spirochaetia</taxon>
        <taxon>Leptospirales</taxon>
        <taxon>Leptospiraceae</taxon>
        <taxon>Leptospira</taxon>
    </lineage>
</organism>
<sequence length="390" mass="43311">MKRFRLVFLFFICFVFLDQCVLFLEKEKEGEVGKELLGIFFLFDYFSPFGLKQQQSIKYSETEAFLFGGNSQRSYATSNVYRLTEYQVSYLGVMNHPRVQHEVVLLQNGKVLIVGGYDGRFILSDSEIFDPSNLSFQMISPMNVPRTYHTATVLNDGRVLVTGGFGKQSEKLKSAEIFHPNTNSFESIGDMNVSRRRHSATLLQNGKVLIVGGDGLNTTLSSAELFDPTTNTFSLVGQSMSIGRSNHTANLLENNRVLFTGGYSFDANGVYSYSNSLEIYDYGTGNFTVIGNMDETRGGHSSVKINANLIICGGGRFENSSYIEPMDCYKVSNSGVVTKETYQLQIPRVLFVFEPLGNSIIACGGENQSGQIRSCEGKTNGSFVYLNGQL</sequence>